<dbReference type="CDD" id="cd18186">
    <property type="entry name" value="BTB_POZ_ZBTB_KLHL-like"/>
    <property type="match status" value="1"/>
</dbReference>
<dbReference type="InterPro" id="IPR011333">
    <property type="entry name" value="SKP1/BTB/POZ_sf"/>
</dbReference>
<dbReference type="SUPFAM" id="SSF54695">
    <property type="entry name" value="POZ domain"/>
    <property type="match status" value="1"/>
</dbReference>
<dbReference type="AlphaFoldDB" id="A0A0H2RPP4"/>
<accession>A0A0H2RPP4</accession>
<sequence length="360" mass="41087">MQDEILPDAPATTPFDPPEERHDTLYFSDGNVVLSATNADKSSTILFCIHRSSLTRRSEVFESMFTLPGAEGETTSEKYEDLPLVRMPDSAEEVEALLNAIYDPYPVLERSKKSDTPLRIRKALHMSSKYLMGDLRARLVRVLEQEWPLRLRDMEQMARNLDDVYARVGYFSDTGWPTYFVPEPAAAIALAEDFNILSILPAAYYDLLRCEPGTSWDGTFERMERDEMRNEMLLTGGDKPARWECLSAESLTKVLRLQKYIQNEYWDLNIRLFHEGTECKESCRDNFSEIVGDSWKAPSRVQERDILRALQDISTGLNNTTSVCYKCVEAYLGKIKNARAAIWKGFKAICLSGLESTPNL</sequence>
<evidence type="ECO:0000313" key="4">
    <source>
        <dbReference type="Proteomes" id="UP000053477"/>
    </source>
</evidence>
<keyword evidence="4" id="KW-1185">Reference proteome</keyword>
<dbReference type="PROSITE" id="PS50097">
    <property type="entry name" value="BTB"/>
    <property type="match status" value="1"/>
</dbReference>
<dbReference type="STRING" id="27342.A0A0H2RPP4"/>
<evidence type="ECO:0000256" key="1">
    <source>
        <dbReference type="SAM" id="MobiDB-lite"/>
    </source>
</evidence>
<reference evidence="3 4" key="1">
    <citation type="submission" date="2015-04" db="EMBL/GenBank/DDBJ databases">
        <title>Complete genome sequence of Schizopora paradoxa KUC8140, a cosmopolitan wood degrader in East Asia.</title>
        <authorList>
            <consortium name="DOE Joint Genome Institute"/>
            <person name="Min B."/>
            <person name="Park H."/>
            <person name="Jang Y."/>
            <person name="Kim J.-J."/>
            <person name="Kim K.H."/>
            <person name="Pangilinan J."/>
            <person name="Lipzen A."/>
            <person name="Riley R."/>
            <person name="Grigoriev I.V."/>
            <person name="Spatafora J.W."/>
            <person name="Choi I.-G."/>
        </authorList>
    </citation>
    <scope>NUCLEOTIDE SEQUENCE [LARGE SCALE GENOMIC DNA]</scope>
    <source>
        <strain evidence="3 4">KUC8140</strain>
    </source>
</reference>
<evidence type="ECO:0000259" key="2">
    <source>
        <dbReference type="PROSITE" id="PS50097"/>
    </source>
</evidence>
<dbReference type="InterPro" id="IPR000210">
    <property type="entry name" value="BTB/POZ_dom"/>
</dbReference>
<name>A0A0H2RPP4_9AGAM</name>
<dbReference type="OrthoDB" id="3218112at2759"/>
<dbReference type="Proteomes" id="UP000053477">
    <property type="component" value="Unassembled WGS sequence"/>
</dbReference>
<feature type="region of interest" description="Disordered" evidence="1">
    <location>
        <begin position="1"/>
        <end position="20"/>
    </location>
</feature>
<dbReference type="InParanoid" id="A0A0H2RPP4"/>
<proteinExistence type="predicted"/>
<organism evidence="3 4">
    <name type="scientific">Schizopora paradoxa</name>
    <dbReference type="NCBI Taxonomy" id="27342"/>
    <lineage>
        <taxon>Eukaryota</taxon>
        <taxon>Fungi</taxon>
        <taxon>Dikarya</taxon>
        <taxon>Basidiomycota</taxon>
        <taxon>Agaricomycotina</taxon>
        <taxon>Agaricomycetes</taxon>
        <taxon>Hymenochaetales</taxon>
        <taxon>Schizoporaceae</taxon>
        <taxon>Schizopora</taxon>
    </lineage>
</organism>
<protein>
    <recommendedName>
        <fullName evidence="2">BTB domain-containing protein</fullName>
    </recommendedName>
</protein>
<evidence type="ECO:0000313" key="3">
    <source>
        <dbReference type="EMBL" id="KLO13577.1"/>
    </source>
</evidence>
<gene>
    <name evidence="3" type="ORF">SCHPADRAFT_873836</name>
</gene>
<dbReference type="Gene3D" id="3.30.710.10">
    <property type="entry name" value="Potassium Channel Kv1.1, Chain A"/>
    <property type="match status" value="1"/>
</dbReference>
<feature type="domain" description="BTB" evidence="2">
    <location>
        <begin position="30"/>
        <end position="110"/>
    </location>
</feature>
<dbReference type="EMBL" id="KQ085957">
    <property type="protein sequence ID" value="KLO13577.1"/>
    <property type="molecule type" value="Genomic_DNA"/>
</dbReference>